<reference evidence="1 2" key="1">
    <citation type="journal article" date="2024" name="Plant Biotechnol. J.">
        <title>Genome and CRISPR/Cas9 system of a widespread forest tree (Populus alba) in the world.</title>
        <authorList>
            <person name="Liu Y.J."/>
            <person name="Jiang P.F."/>
            <person name="Han X.M."/>
            <person name="Li X.Y."/>
            <person name="Wang H.M."/>
            <person name="Wang Y.J."/>
            <person name="Wang X.X."/>
            <person name="Zeng Q.Y."/>
        </authorList>
    </citation>
    <scope>NUCLEOTIDE SEQUENCE [LARGE SCALE GENOMIC DNA]</scope>
    <source>
        <strain evidence="2">cv. PAL-ZL1</strain>
    </source>
</reference>
<keyword evidence="2" id="KW-1185">Reference proteome</keyword>
<sequence length="68" mass="7364">MVEEGPINGISSKTLVVTCEEGKLEERDGSFGLWGSREVVTVEEKQALVNAPTDQLSCRMYTSNGTVS</sequence>
<comment type="caution">
    <text evidence="1">The sequence shown here is derived from an EMBL/GenBank/DDBJ whole genome shotgun (WGS) entry which is preliminary data.</text>
</comment>
<dbReference type="EMBL" id="RCHU02000008">
    <property type="protein sequence ID" value="KAL3583019.1"/>
    <property type="molecule type" value="Genomic_DNA"/>
</dbReference>
<dbReference type="Proteomes" id="UP000309997">
    <property type="component" value="Unassembled WGS sequence"/>
</dbReference>
<organism evidence="1 2">
    <name type="scientific">Populus alba</name>
    <name type="common">White poplar</name>
    <dbReference type="NCBI Taxonomy" id="43335"/>
    <lineage>
        <taxon>Eukaryota</taxon>
        <taxon>Viridiplantae</taxon>
        <taxon>Streptophyta</taxon>
        <taxon>Embryophyta</taxon>
        <taxon>Tracheophyta</taxon>
        <taxon>Spermatophyta</taxon>
        <taxon>Magnoliopsida</taxon>
        <taxon>eudicotyledons</taxon>
        <taxon>Gunneridae</taxon>
        <taxon>Pentapetalae</taxon>
        <taxon>rosids</taxon>
        <taxon>fabids</taxon>
        <taxon>Malpighiales</taxon>
        <taxon>Salicaceae</taxon>
        <taxon>Saliceae</taxon>
        <taxon>Populus</taxon>
    </lineage>
</organism>
<name>A0ACC4BWJ3_POPAL</name>
<evidence type="ECO:0000313" key="1">
    <source>
        <dbReference type="EMBL" id="KAL3583019.1"/>
    </source>
</evidence>
<gene>
    <name evidence="1" type="ORF">D5086_017351</name>
</gene>
<evidence type="ECO:0000313" key="2">
    <source>
        <dbReference type="Proteomes" id="UP000309997"/>
    </source>
</evidence>
<proteinExistence type="predicted"/>
<accession>A0ACC4BWJ3</accession>
<protein>
    <submittedName>
        <fullName evidence="1">Uncharacterized protein</fullName>
    </submittedName>
</protein>